<protein>
    <submittedName>
        <fullName evidence="1">Uncharacterized protein</fullName>
    </submittedName>
</protein>
<evidence type="ECO:0000313" key="2">
    <source>
        <dbReference type="Proteomes" id="UP000693970"/>
    </source>
</evidence>
<proteinExistence type="predicted"/>
<gene>
    <name evidence="1" type="ORF">IV203_010474</name>
</gene>
<organism evidence="1 2">
    <name type="scientific">Nitzschia inconspicua</name>
    <dbReference type="NCBI Taxonomy" id="303405"/>
    <lineage>
        <taxon>Eukaryota</taxon>
        <taxon>Sar</taxon>
        <taxon>Stramenopiles</taxon>
        <taxon>Ochrophyta</taxon>
        <taxon>Bacillariophyta</taxon>
        <taxon>Bacillariophyceae</taxon>
        <taxon>Bacillariophycidae</taxon>
        <taxon>Bacillariales</taxon>
        <taxon>Bacillariaceae</taxon>
        <taxon>Nitzschia</taxon>
    </lineage>
</organism>
<reference evidence="1" key="1">
    <citation type="journal article" date="2021" name="Sci. Rep.">
        <title>Diploid genomic architecture of Nitzschia inconspicua, an elite biomass production diatom.</title>
        <authorList>
            <person name="Oliver A."/>
            <person name="Podell S."/>
            <person name="Pinowska A."/>
            <person name="Traller J.C."/>
            <person name="Smith S.R."/>
            <person name="McClure R."/>
            <person name="Beliaev A."/>
            <person name="Bohutskyi P."/>
            <person name="Hill E.A."/>
            <person name="Rabines A."/>
            <person name="Zheng H."/>
            <person name="Allen L.Z."/>
            <person name="Kuo A."/>
            <person name="Grigoriev I.V."/>
            <person name="Allen A.E."/>
            <person name="Hazlebeck D."/>
            <person name="Allen E.E."/>
        </authorList>
    </citation>
    <scope>NUCLEOTIDE SEQUENCE</scope>
    <source>
        <strain evidence="1">Hildebrandi</strain>
    </source>
</reference>
<name>A0A9K3KXC9_9STRA</name>
<dbReference type="Proteomes" id="UP000693970">
    <property type="component" value="Unassembled WGS sequence"/>
</dbReference>
<dbReference type="AlphaFoldDB" id="A0A9K3KXC9"/>
<reference evidence="1" key="2">
    <citation type="submission" date="2021-04" db="EMBL/GenBank/DDBJ databases">
        <authorList>
            <person name="Podell S."/>
        </authorList>
    </citation>
    <scope>NUCLEOTIDE SEQUENCE</scope>
    <source>
        <strain evidence="1">Hildebrandi</strain>
    </source>
</reference>
<dbReference type="EMBL" id="JAGRRH010000018">
    <property type="protein sequence ID" value="KAG7351114.1"/>
    <property type="molecule type" value="Genomic_DNA"/>
</dbReference>
<keyword evidence="2" id="KW-1185">Reference proteome</keyword>
<evidence type="ECO:0000313" key="1">
    <source>
        <dbReference type="EMBL" id="KAG7351114.1"/>
    </source>
</evidence>
<accession>A0A9K3KXC9</accession>
<sequence length="140" mass="15403">MKMFSCELLEDLPINDNDIDAAPDDPDKALLPKLDDVPLNHRLGADPQPEPTSPCGLLFPGQIGLGKGYCRAPKKRVRDKLEESVDHVIEVKDGTPVSKDVMKAAANVQDVRASYNQAYRAICHAVTKAQREKQQANVLN</sequence>
<comment type="caution">
    <text evidence="1">The sequence shown here is derived from an EMBL/GenBank/DDBJ whole genome shotgun (WGS) entry which is preliminary data.</text>
</comment>